<sequence>MIILGNYGVINTNIRSFFMRESYMDIHNNHLLERIKERMTYFCVPGVGFTIFQENRLECSINLGIEEVGKPQKVNSDSIFHACSMSKMVTSIGVLKLVQEGLLDLHEDANVYLNSWHIPENQYTNAKKVTISSLLAHQSGFVDLEGSFDVYQKQSPFPPPKDLLLGKTKYNSESVEVKYIPDSEFHYSDTGFTILELIIEDVMGESFSSAIDKLVFAPLGLQKTFFWNGLSKPRSAEGARLTAGHDKHGNVVNGTRVHYPNLSGAGLWTTPSEMALIVIEVIKSWGGDLTSLLSPESARKMLEGYGCAQYVGLGVFLSQVNGEHYMLSKGWGIGYQCMLVTYPRLKCGIVVMTNSEPGKPQEEALIGEVIRIVSQAYKWPGL</sequence>
<dbReference type="InterPro" id="IPR012338">
    <property type="entry name" value="Beta-lactam/transpept-like"/>
</dbReference>
<accession>A0ABX1XW73</accession>
<dbReference type="InterPro" id="IPR001466">
    <property type="entry name" value="Beta-lactam-related"/>
</dbReference>
<evidence type="ECO:0000313" key="2">
    <source>
        <dbReference type="EMBL" id="NOU72659.1"/>
    </source>
</evidence>
<evidence type="ECO:0000313" key="3">
    <source>
        <dbReference type="Proteomes" id="UP000616779"/>
    </source>
</evidence>
<organism evidence="2 3">
    <name type="scientific">Paenibacillus phytorum</name>
    <dbReference type="NCBI Taxonomy" id="2654977"/>
    <lineage>
        <taxon>Bacteria</taxon>
        <taxon>Bacillati</taxon>
        <taxon>Bacillota</taxon>
        <taxon>Bacilli</taxon>
        <taxon>Bacillales</taxon>
        <taxon>Paenibacillaceae</taxon>
        <taxon>Paenibacillus</taxon>
    </lineage>
</organism>
<dbReference type="Gene3D" id="3.40.710.10">
    <property type="entry name" value="DD-peptidase/beta-lactamase superfamily"/>
    <property type="match status" value="1"/>
</dbReference>
<dbReference type="InterPro" id="IPR050491">
    <property type="entry name" value="AmpC-like"/>
</dbReference>
<gene>
    <name evidence="2" type="ORF">GC098_14685</name>
</gene>
<dbReference type="PANTHER" id="PTHR46825">
    <property type="entry name" value="D-ALANYL-D-ALANINE-CARBOXYPEPTIDASE/ENDOPEPTIDASE AMPH"/>
    <property type="match status" value="1"/>
</dbReference>
<dbReference type="EMBL" id="WHOA01000098">
    <property type="protein sequence ID" value="NOU72659.1"/>
    <property type="molecule type" value="Genomic_DNA"/>
</dbReference>
<protein>
    <submittedName>
        <fullName evidence="2">Serine hydrolase</fullName>
    </submittedName>
</protein>
<proteinExistence type="predicted"/>
<dbReference type="Proteomes" id="UP000616779">
    <property type="component" value="Unassembled WGS sequence"/>
</dbReference>
<feature type="domain" description="Beta-lactamase-related" evidence="1">
    <location>
        <begin position="44"/>
        <end position="362"/>
    </location>
</feature>
<dbReference type="GO" id="GO:0016787">
    <property type="term" value="F:hydrolase activity"/>
    <property type="evidence" value="ECO:0007669"/>
    <property type="project" value="UniProtKB-KW"/>
</dbReference>
<comment type="caution">
    <text evidence="2">The sequence shown here is derived from an EMBL/GenBank/DDBJ whole genome shotgun (WGS) entry which is preliminary data.</text>
</comment>
<reference evidence="2 3" key="1">
    <citation type="submission" date="2019-10" db="EMBL/GenBank/DDBJ databases">
        <title>Description of Paenibacillus terrestris sp. nov.</title>
        <authorList>
            <person name="Carlier A."/>
            <person name="Qi S."/>
        </authorList>
    </citation>
    <scope>NUCLEOTIDE SEQUENCE [LARGE SCALE GENOMIC DNA]</scope>
    <source>
        <strain evidence="2 3">LMG 31458</strain>
    </source>
</reference>
<keyword evidence="3" id="KW-1185">Reference proteome</keyword>
<dbReference type="PANTHER" id="PTHR46825:SF9">
    <property type="entry name" value="BETA-LACTAMASE-RELATED DOMAIN-CONTAINING PROTEIN"/>
    <property type="match status" value="1"/>
</dbReference>
<evidence type="ECO:0000259" key="1">
    <source>
        <dbReference type="Pfam" id="PF00144"/>
    </source>
</evidence>
<keyword evidence="2" id="KW-0378">Hydrolase</keyword>
<name>A0ABX1XW73_9BACL</name>
<dbReference type="Pfam" id="PF00144">
    <property type="entry name" value="Beta-lactamase"/>
    <property type="match status" value="1"/>
</dbReference>
<dbReference type="SUPFAM" id="SSF56601">
    <property type="entry name" value="beta-lactamase/transpeptidase-like"/>
    <property type="match status" value="1"/>
</dbReference>